<dbReference type="PANTHER" id="PTHR43133:SF58">
    <property type="entry name" value="ECF RNA POLYMERASE SIGMA FACTOR SIGD"/>
    <property type="match status" value="1"/>
</dbReference>
<feature type="domain" description="RNA polymerase sigma-70 region 2" evidence="6">
    <location>
        <begin position="32"/>
        <end position="93"/>
    </location>
</feature>
<dbReference type="Proteomes" id="UP000033187">
    <property type="component" value="Chromosome 1"/>
</dbReference>
<evidence type="ECO:0000256" key="5">
    <source>
        <dbReference type="ARBA" id="ARBA00023163"/>
    </source>
</evidence>
<dbReference type="Gene3D" id="1.10.10.10">
    <property type="entry name" value="Winged helix-like DNA-binding domain superfamily/Winged helix DNA-binding domain"/>
    <property type="match status" value="1"/>
</dbReference>
<dbReference type="InterPro" id="IPR007627">
    <property type="entry name" value="RNA_pol_sigma70_r2"/>
</dbReference>
<dbReference type="NCBIfam" id="NF009191">
    <property type="entry name" value="PRK12539.1"/>
    <property type="match status" value="1"/>
</dbReference>
<dbReference type="GO" id="GO:0016987">
    <property type="term" value="F:sigma factor activity"/>
    <property type="evidence" value="ECO:0007669"/>
    <property type="project" value="UniProtKB-KW"/>
</dbReference>
<feature type="domain" description="RNA polymerase sigma factor 70 region 4 type 2" evidence="7">
    <location>
        <begin position="120"/>
        <end position="171"/>
    </location>
</feature>
<dbReference type="SUPFAM" id="SSF88946">
    <property type="entry name" value="Sigma2 domain of RNA polymerase sigma factors"/>
    <property type="match status" value="1"/>
</dbReference>
<evidence type="ECO:0000259" key="6">
    <source>
        <dbReference type="Pfam" id="PF04542"/>
    </source>
</evidence>
<keyword evidence="2" id="KW-0805">Transcription regulation</keyword>
<dbReference type="Gene3D" id="1.10.1740.10">
    <property type="match status" value="1"/>
</dbReference>
<dbReference type="EMBL" id="LN829119">
    <property type="protein sequence ID" value="CPR20243.1"/>
    <property type="molecule type" value="Genomic_DNA"/>
</dbReference>
<keyword evidence="5" id="KW-0804">Transcription</keyword>
<evidence type="ECO:0000313" key="8">
    <source>
        <dbReference type="EMBL" id="CPR20243.1"/>
    </source>
</evidence>
<dbReference type="SUPFAM" id="SSF88659">
    <property type="entry name" value="Sigma3 and sigma4 domains of RNA polymerase sigma factors"/>
    <property type="match status" value="1"/>
</dbReference>
<dbReference type="AlphaFoldDB" id="A0A0D6JGG3"/>
<dbReference type="InterPro" id="IPR013324">
    <property type="entry name" value="RNA_pol_sigma_r3/r4-like"/>
</dbReference>
<dbReference type="InterPro" id="IPR039425">
    <property type="entry name" value="RNA_pol_sigma-70-like"/>
</dbReference>
<evidence type="ECO:0000256" key="1">
    <source>
        <dbReference type="ARBA" id="ARBA00010641"/>
    </source>
</evidence>
<evidence type="ECO:0000259" key="7">
    <source>
        <dbReference type="Pfam" id="PF08281"/>
    </source>
</evidence>
<dbReference type="PANTHER" id="PTHR43133">
    <property type="entry name" value="RNA POLYMERASE ECF-TYPE SIGMA FACTO"/>
    <property type="match status" value="1"/>
</dbReference>
<keyword evidence="9" id="KW-1185">Reference proteome</keyword>
<name>A0A0D6JGG3_9HYPH</name>
<dbReference type="OrthoDB" id="7041663at2"/>
<dbReference type="GO" id="GO:0006352">
    <property type="term" value="P:DNA-templated transcription initiation"/>
    <property type="evidence" value="ECO:0007669"/>
    <property type="project" value="InterPro"/>
</dbReference>
<proteinExistence type="inferred from homology"/>
<evidence type="ECO:0000256" key="2">
    <source>
        <dbReference type="ARBA" id="ARBA00023015"/>
    </source>
</evidence>
<reference evidence="9" key="1">
    <citation type="submission" date="2015-02" db="EMBL/GenBank/DDBJ databases">
        <authorList>
            <person name="Chooi Y.-H."/>
        </authorList>
    </citation>
    <scope>NUCLEOTIDE SEQUENCE [LARGE SCALE GENOMIC DNA]</scope>
    <source>
        <strain evidence="9">strain Y</strain>
    </source>
</reference>
<gene>
    <name evidence="8" type="ORF">YBN1229_v1_2522</name>
</gene>
<dbReference type="KEGG" id="fil:BN1229_v1_3401"/>
<evidence type="ECO:0000256" key="3">
    <source>
        <dbReference type="ARBA" id="ARBA00023082"/>
    </source>
</evidence>
<dbReference type="Pfam" id="PF04542">
    <property type="entry name" value="Sigma70_r2"/>
    <property type="match status" value="1"/>
</dbReference>
<dbReference type="KEGG" id="fiy:BN1229_v1_2522"/>
<dbReference type="Pfam" id="PF08281">
    <property type="entry name" value="Sigma70_r4_2"/>
    <property type="match status" value="1"/>
</dbReference>
<evidence type="ECO:0000256" key="4">
    <source>
        <dbReference type="ARBA" id="ARBA00023125"/>
    </source>
</evidence>
<dbReference type="InterPro" id="IPR013325">
    <property type="entry name" value="RNA_pol_sigma_r2"/>
</dbReference>
<dbReference type="NCBIfam" id="TIGR02937">
    <property type="entry name" value="sigma70-ECF"/>
    <property type="match status" value="1"/>
</dbReference>
<comment type="similarity">
    <text evidence="1">Belongs to the sigma-70 factor family. ECF subfamily.</text>
</comment>
<dbReference type="RefSeq" id="WP_152025022.1">
    <property type="nucleotide sequence ID" value="NZ_LN829118.1"/>
</dbReference>
<dbReference type="GO" id="GO:0003677">
    <property type="term" value="F:DNA binding"/>
    <property type="evidence" value="ECO:0007669"/>
    <property type="project" value="UniProtKB-KW"/>
</dbReference>
<accession>A0A0D6JGG3</accession>
<evidence type="ECO:0000313" key="9">
    <source>
        <dbReference type="Proteomes" id="UP000033187"/>
    </source>
</evidence>
<keyword evidence="3" id="KW-0731">Sigma factor</keyword>
<organism evidence="8 9">
    <name type="scientific">Candidatus Filomicrobium marinum</name>
    <dbReference type="NCBI Taxonomy" id="1608628"/>
    <lineage>
        <taxon>Bacteria</taxon>
        <taxon>Pseudomonadati</taxon>
        <taxon>Pseudomonadota</taxon>
        <taxon>Alphaproteobacteria</taxon>
        <taxon>Hyphomicrobiales</taxon>
        <taxon>Hyphomicrobiaceae</taxon>
        <taxon>Filomicrobium</taxon>
    </lineage>
</organism>
<keyword evidence="4" id="KW-0238">DNA-binding</keyword>
<dbReference type="InterPro" id="IPR013249">
    <property type="entry name" value="RNA_pol_sigma70_r4_t2"/>
</dbReference>
<protein>
    <submittedName>
        <fullName evidence="8">RNA polymerase sigma factor, sigma-70 family</fullName>
    </submittedName>
</protein>
<dbReference type="InterPro" id="IPR036388">
    <property type="entry name" value="WH-like_DNA-bd_sf"/>
</dbReference>
<dbReference type="InterPro" id="IPR014284">
    <property type="entry name" value="RNA_pol_sigma-70_dom"/>
</dbReference>
<sequence length="181" mass="20231">MQPVEERLRRLMIEALAGDEKSYRQLLSDVGDRLRAYYSRRMGPGHASTEDLVQETLLAVHTRRFTYDSDRPFTAWLHAIARYKLIDHLRASRAHLSVPIDDMNDLISADDSEATGARHDVEKLLGDLPEQTRGFIRAVKIDGRSIAEVSAASGASESAVKVAIHRGLKLLARRMKGNDAP</sequence>